<evidence type="ECO:0000313" key="1">
    <source>
        <dbReference type="EMBL" id="RMY62071.1"/>
    </source>
</evidence>
<dbReference type="Proteomes" id="UP000270230">
    <property type="component" value="Unassembled WGS sequence"/>
</dbReference>
<proteinExistence type="predicted"/>
<evidence type="ECO:0000313" key="2">
    <source>
        <dbReference type="Proteomes" id="UP000270230"/>
    </source>
</evidence>
<dbReference type="OrthoDB" id="428177at2759"/>
<name>A0A3M7DCK4_HORWE</name>
<reference evidence="1 2" key="1">
    <citation type="journal article" date="2018" name="BMC Genomics">
        <title>Genomic evidence for intraspecific hybridization in a clonal and extremely halotolerant yeast.</title>
        <authorList>
            <person name="Gostincar C."/>
            <person name="Stajich J.E."/>
            <person name="Zupancic J."/>
            <person name="Zalar P."/>
            <person name="Gunde-Cimerman N."/>
        </authorList>
    </citation>
    <scope>NUCLEOTIDE SEQUENCE [LARGE SCALE GENOMIC DNA]</scope>
    <source>
        <strain evidence="1 2">EXF-151</strain>
    </source>
</reference>
<dbReference type="VEuPathDB" id="FungiDB:BTJ68_11316"/>
<organism evidence="1 2">
    <name type="scientific">Hortaea werneckii</name>
    <name type="common">Black yeast</name>
    <name type="synonym">Cladosporium werneckii</name>
    <dbReference type="NCBI Taxonomy" id="91943"/>
    <lineage>
        <taxon>Eukaryota</taxon>
        <taxon>Fungi</taxon>
        <taxon>Dikarya</taxon>
        <taxon>Ascomycota</taxon>
        <taxon>Pezizomycotina</taxon>
        <taxon>Dothideomycetes</taxon>
        <taxon>Dothideomycetidae</taxon>
        <taxon>Mycosphaerellales</taxon>
        <taxon>Teratosphaeriaceae</taxon>
        <taxon>Hortaea</taxon>
    </lineage>
</organism>
<sequence length="72" mass="8249">QDSPQKGTYFISFPSLEGDIPRSYNDEVLKPPWGLHAPRQKLCYNALKAHSDFYGQYNRTALFYSDSNAIGY</sequence>
<dbReference type="EMBL" id="QWIN01000020">
    <property type="protein sequence ID" value="RMY62071.1"/>
    <property type="molecule type" value="Genomic_DNA"/>
</dbReference>
<feature type="non-terminal residue" evidence="1">
    <location>
        <position position="1"/>
    </location>
</feature>
<gene>
    <name evidence="1" type="ORF">D0865_00638</name>
</gene>
<comment type="caution">
    <text evidence="1">The sequence shown here is derived from an EMBL/GenBank/DDBJ whole genome shotgun (WGS) entry which is preliminary data.</text>
</comment>
<protein>
    <submittedName>
        <fullName evidence="1">Uncharacterized protein</fullName>
    </submittedName>
</protein>
<accession>A0A3M7DCK4</accession>
<dbReference type="AlphaFoldDB" id="A0A3M7DCK4"/>